<evidence type="ECO:0000313" key="2">
    <source>
        <dbReference type="Proteomes" id="UP000016900"/>
    </source>
</evidence>
<dbReference type="AlphaFoldDB" id="U3U2F2"/>
<proteinExistence type="predicted"/>
<dbReference type="Proteomes" id="UP000016900">
    <property type="component" value="Chromosome"/>
</dbReference>
<keyword evidence="2" id="KW-1185">Reference proteome</keyword>
<name>U3U2F2_9GAMM</name>
<protein>
    <submittedName>
        <fullName evidence="1">Uncharacterized protein</fullName>
    </submittedName>
</protein>
<accession>U3U2F2</accession>
<sequence length="53" mass="6523">MIYIFYKILFFKVFAFKIYRDNIYIDLIRFKFAVLHYLTGHFVFADVFIKTTA</sequence>
<evidence type="ECO:0000313" key="1">
    <source>
        <dbReference type="EMBL" id="BAO00296.1"/>
    </source>
</evidence>
<dbReference type="EMBL" id="AP012554">
    <property type="protein sequence ID" value="BAO00296.1"/>
    <property type="molecule type" value="Genomic_DNA"/>
</dbReference>
<gene>
    <name evidence="1" type="ORF">HHS_03260</name>
</gene>
<dbReference type="KEGG" id="hhs:HHS_03260"/>
<reference evidence="1 2" key="1">
    <citation type="submission" date="2012-10" db="EMBL/GenBank/DDBJ databases">
        <title>Genome sequence of the symbiont of the pentatomidae stink bug Halyomorpha halys.</title>
        <authorList>
            <person name="Kobayashi H."/>
            <person name="Fujii-Muramatsu R."/>
            <person name="Takeishi K."/>
            <person name="Noda H."/>
        </authorList>
    </citation>
    <scope>NUCLEOTIDE SEQUENCE [LARGE SCALE GENOMIC DNA]</scope>
</reference>
<organism evidence="1 2">
    <name type="scientific">Candidatus Pantoea carbekii</name>
    <dbReference type="NCBI Taxonomy" id="1235990"/>
    <lineage>
        <taxon>Bacteria</taxon>
        <taxon>Pseudomonadati</taxon>
        <taxon>Pseudomonadota</taxon>
        <taxon>Gammaproteobacteria</taxon>
        <taxon>Enterobacterales</taxon>
        <taxon>Erwiniaceae</taxon>
        <taxon>Pantoea</taxon>
    </lineage>
</organism>